<comment type="caution">
    <text evidence="2">The sequence shown here is derived from an EMBL/GenBank/DDBJ whole genome shotgun (WGS) entry which is preliminary data.</text>
</comment>
<dbReference type="OrthoDB" id="2129362at2759"/>
<proteinExistence type="predicted"/>
<gene>
    <name evidence="2" type="ORF">CPB84DRAFT_1962746</name>
</gene>
<keyword evidence="3" id="KW-1185">Reference proteome</keyword>
<organism evidence="2 3">
    <name type="scientific">Gymnopilus junonius</name>
    <name type="common">Spectacular rustgill mushroom</name>
    <name type="synonym">Gymnopilus spectabilis subsp. junonius</name>
    <dbReference type="NCBI Taxonomy" id="109634"/>
    <lineage>
        <taxon>Eukaryota</taxon>
        <taxon>Fungi</taxon>
        <taxon>Dikarya</taxon>
        <taxon>Basidiomycota</taxon>
        <taxon>Agaricomycotina</taxon>
        <taxon>Agaricomycetes</taxon>
        <taxon>Agaricomycetidae</taxon>
        <taxon>Agaricales</taxon>
        <taxon>Agaricineae</taxon>
        <taxon>Hymenogastraceae</taxon>
        <taxon>Gymnopilus</taxon>
    </lineage>
</organism>
<evidence type="ECO:0000313" key="2">
    <source>
        <dbReference type="EMBL" id="KAF8899481.1"/>
    </source>
</evidence>
<dbReference type="Pfam" id="PF13508">
    <property type="entry name" value="Acetyltransf_7"/>
    <property type="match status" value="1"/>
</dbReference>
<name>A0A9P5TLM6_GYMJU</name>
<dbReference type="Proteomes" id="UP000724874">
    <property type="component" value="Unassembled WGS sequence"/>
</dbReference>
<reference evidence="2" key="1">
    <citation type="submission" date="2020-11" db="EMBL/GenBank/DDBJ databases">
        <authorList>
            <consortium name="DOE Joint Genome Institute"/>
            <person name="Ahrendt S."/>
            <person name="Riley R."/>
            <person name="Andreopoulos W."/>
            <person name="LaButti K."/>
            <person name="Pangilinan J."/>
            <person name="Ruiz-duenas F.J."/>
            <person name="Barrasa J.M."/>
            <person name="Sanchez-Garcia M."/>
            <person name="Camarero S."/>
            <person name="Miyauchi S."/>
            <person name="Serrano A."/>
            <person name="Linde D."/>
            <person name="Babiker R."/>
            <person name="Drula E."/>
            <person name="Ayuso-Fernandez I."/>
            <person name="Pacheco R."/>
            <person name="Padilla G."/>
            <person name="Ferreira P."/>
            <person name="Barriuso J."/>
            <person name="Kellner H."/>
            <person name="Castanera R."/>
            <person name="Alfaro M."/>
            <person name="Ramirez L."/>
            <person name="Pisabarro A.G."/>
            <person name="Kuo A."/>
            <person name="Tritt A."/>
            <person name="Lipzen A."/>
            <person name="He G."/>
            <person name="Yan M."/>
            <person name="Ng V."/>
            <person name="Cullen D."/>
            <person name="Martin F."/>
            <person name="Rosso M.-N."/>
            <person name="Henrissat B."/>
            <person name="Hibbett D."/>
            <person name="Martinez A.T."/>
            <person name="Grigoriev I.V."/>
        </authorList>
    </citation>
    <scope>NUCLEOTIDE SEQUENCE</scope>
    <source>
        <strain evidence="2">AH 44721</strain>
    </source>
</reference>
<dbReference type="InterPro" id="IPR000182">
    <property type="entry name" value="GNAT_dom"/>
</dbReference>
<evidence type="ECO:0000313" key="3">
    <source>
        <dbReference type="Proteomes" id="UP000724874"/>
    </source>
</evidence>
<dbReference type="AlphaFoldDB" id="A0A9P5TLM6"/>
<dbReference type="GO" id="GO:0016747">
    <property type="term" value="F:acyltransferase activity, transferring groups other than amino-acyl groups"/>
    <property type="evidence" value="ECO:0007669"/>
    <property type="project" value="InterPro"/>
</dbReference>
<dbReference type="CDD" id="cd04301">
    <property type="entry name" value="NAT_SF"/>
    <property type="match status" value="1"/>
</dbReference>
<evidence type="ECO:0000259" key="1">
    <source>
        <dbReference type="PROSITE" id="PS51186"/>
    </source>
</evidence>
<feature type="domain" description="N-acetyltransferase" evidence="1">
    <location>
        <begin position="4"/>
        <end position="162"/>
    </location>
</feature>
<dbReference type="Gene3D" id="3.40.630.30">
    <property type="match status" value="1"/>
</dbReference>
<dbReference type="InterPro" id="IPR016181">
    <property type="entry name" value="Acyl_CoA_acyltransferase"/>
</dbReference>
<dbReference type="PROSITE" id="PS51186">
    <property type="entry name" value="GNAT"/>
    <property type="match status" value="1"/>
</dbReference>
<protein>
    <submittedName>
        <fullName evidence="2">Acyl-CoA N-acyltransferase</fullName>
    </submittedName>
</protein>
<accession>A0A9P5TLM6</accession>
<dbReference type="EMBL" id="JADNYJ010000053">
    <property type="protein sequence ID" value="KAF8899481.1"/>
    <property type="molecule type" value="Genomic_DNA"/>
</dbReference>
<sequence length="171" mass="19228">MSETTIRDATLADLPQIVEIMNYYIENTIISLRMELLTVDKYQEIFTFVCSQKLPFFISETDGRVTGFAYASGFPDSEITIYVHHEYHNGGVGSHLMNNLIGEIKKPRNPDAPDIKQLLSIMSLNGEGPGKGYGLRDWYGRWGFVQVGHLKNVGNKDGKRVDVLITQASLE</sequence>
<dbReference type="SUPFAM" id="SSF55729">
    <property type="entry name" value="Acyl-CoA N-acyltransferases (Nat)"/>
    <property type="match status" value="1"/>
</dbReference>